<protein>
    <submittedName>
        <fullName evidence="2">Uncharacterized protein</fullName>
    </submittedName>
</protein>
<proteinExistence type="predicted"/>
<gene>
    <name evidence="2" type="ORF">PVL29_017503</name>
</gene>
<evidence type="ECO:0000313" key="3">
    <source>
        <dbReference type="Proteomes" id="UP001168098"/>
    </source>
</evidence>
<dbReference type="PANTHER" id="PTHR35482:SF1">
    <property type="entry name" value="CYTOCHROME C OXIDASE SUBUNIT"/>
    <property type="match status" value="1"/>
</dbReference>
<keyword evidence="1" id="KW-1133">Transmembrane helix</keyword>
<feature type="transmembrane region" description="Helical" evidence="1">
    <location>
        <begin position="81"/>
        <end position="100"/>
    </location>
</feature>
<organism evidence="2 3">
    <name type="scientific">Vitis rotundifolia</name>
    <name type="common">Muscadine grape</name>
    <dbReference type="NCBI Taxonomy" id="103349"/>
    <lineage>
        <taxon>Eukaryota</taxon>
        <taxon>Viridiplantae</taxon>
        <taxon>Streptophyta</taxon>
        <taxon>Embryophyta</taxon>
        <taxon>Tracheophyta</taxon>
        <taxon>Spermatophyta</taxon>
        <taxon>Magnoliopsida</taxon>
        <taxon>eudicotyledons</taxon>
        <taxon>Gunneridae</taxon>
        <taxon>Pentapetalae</taxon>
        <taxon>rosids</taxon>
        <taxon>Vitales</taxon>
        <taxon>Vitaceae</taxon>
        <taxon>Viteae</taxon>
        <taxon>Vitis</taxon>
    </lineage>
</organism>
<keyword evidence="1" id="KW-0472">Membrane</keyword>
<dbReference type="Proteomes" id="UP001168098">
    <property type="component" value="Unassembled WGS sequence"/>
</dbReference>
<dbReference type="PANTHER" id="PTHR35482">
    <property type="entry name" value="CYTOCHROME C OXIDASE SUBUNIT"/>
    <property type="match status" value="1"/>
</dbReference>
<dbReference type="AlphaFoldDB" id="A0AA38ZAL4"/>
<reference evidence="2 3" key="1">
    <citation type="journal article" date="2023" name="BMC Biotechnol.">
        <title>Vitis rotundifolia cv Carlos genome sequencing.</title>
        <authorList>
            <person name="Huff M."/>
            <person name="Hulse-Kemp A."/>
            <person name="Scheffler B."/>
            <person name="Youngblood R."/>
            <person name="Simpson S."/>
            <person name="Babiker E."/>
            <person name="Staton M."/>
        </authorList>
    </citation>
    <scope>NUCLEOTIDE SEQUENCE [LARGE SCALE GENOMIC DNA]</scope>
    <source>
        <tissue evidence="2">Leaf</tissue>
    </source>
</reference>
<accession>A0AA38ZAL4</accession>
<comment type="caution">
    <text evidence="2">The sequence shown here is derived from an EMBL/GenBank/DDBJ whole genome shotgun (WGS) entry which is preliminary data.</text>
</comment>
<dbReference type="EMBL" id="JARBHA010000013">
    <property type="protein sequence ID" value="KAJ9685485.1"/>
    <property type="molecule type" value="Genomic_DNA"/>
</dbReference>
<name>A0AA38ZAL4_VITRO</name>
<keyword evidence="3" id="KW-1185">Reference proteome</keyword>
<sequence length="104" mass="11974">MVDRPDEARVMYERLQTHPNALVSKKARQFIFGFQAMEMMKVTSQLPPKNTGYQNFFEAFIEDKADYSLKDNEVEVELGQALPYIIFLVSPIFIVLLIALQKGT</sequence>
<keyword evidence="1" id="KW-0812">Transmembrane</keyword>
<evidence type="ECO:0000313" key="2">
    <source>
        <dbReference type="EMBL" id="KAJ9685485.1"/>
    </source>
</evidence>
<evidence type="ECO:0000256" key="1">
    <source>
        <dbReference type="SAM" id="Phobius"/>
    </source>
</evidence>